<evidence type="ECO:0000256" key="3">
    <source>
        <dbReference type="ARBA" id="ARBA00022801"/>
    </source>
</evidence>
<dbReference type="PROSITE" id="PS00616">
    <property type="entry name" value="HIS_ACID_PHOSPHAT_1"/>
    <property type="match status" value="1"/>
</dbReference>
<comment type="similarity">
    <text evidence="2">Belongs to the histidine acid phosphatase family.</text>
</comment>
<keyword evidence="7" id="KW-0812">Transmembrane</keyword>
<dbReference type="Pfam" id="PF00328">
    <property type="entry name" value="His_Phos_2"/>
    <property type="match status" value="1"/>
</dbReference>
<dbReference type="GO" id="GO:0003993">
    <property type="term" value="F:acid phosphatase activity"/>
    <property type="evidence" value="ECO:0007669"/>
    <property type="project" value="UniProtKB-EC"/>
</dbReference>
<dbReference type="AlphaFoldDB" id="A0ABD0YVP9"/>
<dbReference type="PANTHER" id="PTHR11567">
    <property type="entry name" value="ACID PHOSPHATASE-RELATED"/>
    <property type="match status" value="1"/>
</dbReference>
<dbReference type="InterPro" id="IPR050645">
    <property type="entry name" value="Histidine_acid_phosphatase"/>
</dbReference>
<proteinExistence type="inferred from homology"/>
<keyword evidence="7" id="KW-1133">Transmembrane helix</keyword>
<dbReference type="PANTHER" id="PTHR11567:SF110">
    <property type="entry name" value="2-PHOSPHOXYLOSE PHOSPHATASE 1"/>
    <property type="match status" value="1"/>
</dbReference>
<organism evidence="8 9">
    <name type="scientific">Ranatra chinensis</name>
    <dbReference type="NCBI Taxonomy" id="642074"/>
    <lineage>
        <taxon>Eukaryota</taxon>
        <taxon>Metazoa</taxon>
        <taxon>Ecdysozoa</taxon>
        <taxon>Arthropoda</taxon>
        <taxon>Hexapoda</taxon>
        <taxon>Insecta</taxon>
        <taxon>Pterygota</taxon>
        <taxon>Neoptera</taxon>
        <taxon>Paraneoptera</taxon>
        <taxon>Hemiptera</taxon>
        <taxon>Heteroptera</taxon>
        <taxon>Panheteroptera</taxon>
        <taxon>Nepomorpha</taxon>
        <taxon>Nepidae</taxon>
        <taxon>Ranatrinae</taxon>
        <taxon>Ranatra</taxon>
    </lineage>
</organism>
<dbReference type="InterPro" id="IPR033379">
    <property type="entry name" value="Acid_Pase_AS"/>
</dbReference>
<gene>
    <name evidence="8" type="ORF">AAG570_006783</name>
</gene>
<evidence type="ECO:0000256" key="6">
    <source>
        <dbReference type="ARBA" id="ARBA00041499"/>
    </source>
</evidence>
<evidence type="ECO:0000256" key="5">
    <source>
        <dbReference type="ARBA" id="ARBA00040357"/>
    </source>
</evidence>
<sequence>MSLFPSYIFRLSLQHRALYCYLVLSVWIFVLLGGMYKYIGREDDSLNILKLTVTDITTRTLTQSIKPDVKSGRVIKVCNAPKEILLGSEGLVNGNYSLEGVLVLIRHGDRGPLSHIRNISKVNCLGPSDPLYSMYEDYITNITGTPILSQILGSFHGFPPLPGTECALGQLTRLGASQLLATGRILREAYGESLGMGNTSTFKRDFVVYSTRYRRTLQSALAFLYSFLPREDFPKAILREVQSLTFCFDDCACPAADLYYKNFFAEIHRHLRAHPAVIDLVKSASSVIYEIPDKRISSDPHALKDALLAYVCHGASLPCADTYALHEMCVQNEHVTGLLSYLDWESRQYFKSDNLKRSCLLRSYGLIRNIVSHVLHLISEKRPKFVLYSGHDKTLTYLTTALGVISEETAAPYYASRLIFEIYKNLEPYAHEESGPAGSSYFFRLVFNGKDITNSVHFCKKGPFSPGYSSTVKFGKNSTQSYLCPIESIIRFLHDDYFSVFNSSNLKDACSSQFL</sequence>
<dbReference type="SUPFAM" id="SSF53254">
    <property type="entry name" value="Phosphoglycerate mutase-like"/>
    <property type="match status" value="1"/>
</dbReference>
<keyword evidence="7" id="KW-0472">Membrane</keyword>
<keyword evidence="3" id="KW-0378">Hydrolase</keyword>
<evidence type="ECO:0000256" key="1">
    <source>
        <dbReference type="ARBA" id="ARBA00000032"/>
    </source>
</evidence>
<keyword evidence="9" id="KW-1185">Reference proteome</keyword>
<name>A0ABD0YVP9_9HEMI</name>
<accession>A0ABD0YVP9</accession>
<comment type="caution">
    <text evidence="8">The sequence shown here is derived from an EMBL/GenBank/DDBJ whole genome shotgun (WGS) entry which is preliminary data.</text>
</comment>
<dbReference type="CDD" id="cd07061">
    <property type="entry name" value="HP_HAP_like"/>
    <property type="match status" value="1"/>
</dbReference>
<comment type="catalytic activity">
    <reaction evidence="4">
        <text>3-O-[beta-D-GlcA-(1-&gt;3)-beta-D-Gal-(1-&gt;3)-beta-D-Gal-(1-&gt;4)-beta-D-2-O-P-Xyl]-L-seryl-[protein] + H2O = 3-O-(beta-D-GlcA-(1-&gt;3)-beta-D-Gal-(1-&gt;3)-beta-D-Gal-(1-&gt;4)-beta-D-Xyl)-L-seryl-[protein] + phosphate</text>
        <dbReference type="Rhea" id="RHEA:56512"/>
        <dbReference type="Rhea" id="RHEA-COMP:12573"/>
        <dbReference type="Rhea" id="RHEA-COMP:14559"/>
        <dbReference type="ChEBI" id="CHEBI:15377"/>
        <dbReference type="ChEBI" id="CHEBI:43474"/>
        <dbReference type="ChEBI" id="CHEBI:132093"/>
        <dbReference type="ChEBI" id="CHEBI:140495"/>
    </reaction>
</comment>
<evidence type="ECO:0000313" key="8">
    <source>
        <dbReference type="EMBL" id="KAL1139806.1"/>
    </source>
</evidence>
<dbReference type="InterPro" id="IPR000560">
    <property type="entry name" value="His_Pase_clade-2"/>
</dbReference>
<protein>
    <recommendedName>
        <fullName evidence="5">2-phosphoxylose phosphatase 1</fullName>
    </recommendedName>
    <alternativeName>
        <fullName evidence="6">Acid phosphatase-like protein 2</fullName>
    </alternativeName>
</protein>
<dbReference type="Gene3D" id="3.40.50.1240">
    <property type="entry name" value="Phosphoglycerate mutase-like"/>
    <property type="match status" value="1"/>
</dbReference>
<comment type="catalytic activity">
    <reaction evidence="1">
        <text>a phosphate monoester + H2O = an alcohol + phosphate</text>
        <dbReference type="Rhea" id="RHEA:15017"/>
        <dbReference type="ChEBI" id="CHEBI:15377"/>
        <dbReference type="ChEBI" id="CHEBI:30879"/>
        <dbReference type="ChEBI" id="CHEBI:43474"/>
        <dbReference type="ChEBI" id="CHEBI:67140"/>
        <dbReference type="EC" id="3.1.3.2"/>
    </reaction>
</comment>
<feature type="transmembrane region" description="Helical" evidence="7">
    <location>
        <begin position="18"/>
        <end position="39"/>
    </location>
</feature>
<evidence type="ECO:0000256" key="7">
    <source>
        <dbReference type="SAM" id="Phobius"/>
    </source>
</evidence>
<evidence type="ECO:0000256" key="2">
    <source>
        <dbReference type="ARBA" id="ARBA00005375"/>
    </source>
</evidence>
<dbReference type="EMBL" id="JBFDAA010000002">
    <property type="protein sequence ID" value="KAL1139806.1"/>
    <property type="molecule type" value="Genomic_DNA"/>
</dbReference>
<evidence type="ECO:0000313" key="9">
    <source>
        <dbReference type="Proteomes" id="UP001558652"/>
    </source>
</evidence>
<evidence type="ECO:0000256" key="4">
    <source>
        <dbReference type="ARBA" id="ARBA00036311"/>
    </source>
</evidence>
<dbReference type="InterPro" id="IPR029033">
    <property type="entry name" value="His_PPase_superfam"/>
</dbReference>
<dbReference type="Proteomes" id="UP001558652">
    <property type="component" value="Unassembled WGS sequence"/>
</dbReference>
<reference evidence="8 9" key="1">
    <citation type="submission" date="2024-07" db="EMBL/GenBank/DDBJ databases">
        <title>Chromosome-level genome assembly of the water stick insect Ranatra chinensis (Heteroptera: Nepidae).</title>
        <authorList>
            <person name="Liu X."/>
        </authorList>
    </citation>
    <scope>NUCLEOTIDE SEQUENCE [LARGE SCALE GENOMIC DNA]</scope>
    <source>
        <strain evidence="8">Cailab_2021Rc</strain>
        <tissue evidence="8">Muscle</tissue>
    </source>
</reference>